<dbReference type="PANTHER" id="PTHR35861">
    <property type="match status" value="1"/>
</dbReference>
<proteinExistence type="inferred from homology"/>
<evidence type="ECO:0000259" key="2">
    <source>
        <dbReference type="Pfam" id="PF17482"/>
    </source>
</evidence>
<dbReference type="AlphaFoldDB" id="A0A518RE90"/>
<organism evidence="3 4">
    <name type="scientific">Sphingomonas suaedae</name>
    <dbReference type="NCBI Taxonomy" id="2599297"/>
    <lineage>
        <taxon>Bacteria</taxon>
        <taxon>Pseudomonadati</taxon>
        <taxon>Pseudomonadota</taxon>
        <taxon>Alphaproteobacteria</taxon>
        <taxon>Sphingomonadales</taxon>
        <taxon>Sphingomonadaceae</taxon>
        <taxon>Sphingomonas</taxon>
    </lineage>
</organism>
<dbReference type="Pfam" id="PF17482">
    <property type="entry name" value="Phage_sheath_1C"/>
    <property type="match status" value="1"/>
</dbReference>
<protein>
    <submittedName>
        <fullName evidence="3">Phage tail sheath family protein</fullName>
    </submittedName>
</protein>
<comment type="similarity">
    <text evidence="1">Belongs to the myoviridae tail sheath protein family.</text>
</comment>
<reference evidence="3 4" key="1">
    <citation type="submission" date="2019-07" db="EMBL/GenBank/DDBJ databases">
        <title>Sphingomonas alkalisoli sp. nov., isolated from rhizosphere soil of Suaedae salsa.</title>
        <authorList>
            <person name="Zhang H."/>
            <person name="Xu L."/>
            <person name="Zhang J.-X."/>
            <person name="Sun J.-Q."/>
        </authorList>
    </citation>
    <scope>NUCLEOTIDE SEQUENCE [LARGE SCALE GENOMIC DNA]</scope>
    <source>
        <strain evidence="3 4">XS-10</strain>
    </source>
</reference>
<dbReference type="Proteomes" id="UP000318055">
    <property type="component" value="Chromosome"/>
</dbReference>
<dbReference type="EMBL" id="CP042239">
    <property type="protein sequence ID" value="QDX25749.1"/>
    <property type="molecule type" value="Genomic_DNA"/>
</dbReference>
<dbReference type="KEGG" id="ssua:FPZ54_06765"/>
<gene>
    <name evidence="3" type="ORF">FPZ54_06765</name>
</gene>
<dbReference type="Gene3D" id="3.40.50.11780">
    <property type="match status" value="1"/>
</dbReference>
<sequence length="605" mass="63506">MARPMHRALVRRRGLQGGAAMANATSSYLNRSTPGVYITEIDAFGNSIVGVPTSVPVFIGYTEFAGDPNTGRALYNTPVSITSMAEFEIYFGGAAPQTYTVQPVPQPTATSPAPTPGFTADYTMVSTDPGAPEVVPTAFTLTPAADGASFNLYWQMQLFFANGGGMCYVVSVGSYWADQYPARFPGPVPADWLPGTIAAGDPAQSGKPGLLGGLDAAGAAVGPTMIVIPEACQLDQADYATVATAMLEQAGSLQDRVAILDLPGCMTADSYAALQTCQENLTAAIDSQTANLSYGAAYAPALNATIVTTAHLMFTNLTASDGDNSVINNILTTQAIQLYTGSQLATARSAIAAAFPPGPAYGTTDSAQYSVDASAYPAPPPGPALPHWQRALDTFLLNSLPMFKEIEQLIANAMNIAAPSGAIAGVWALSDNSRGVWNAPANLALASIASPLYNMSDSEQAGFNVPVNGQAINALRLQTNRGTVVWGARTLDGNSFDYRYIQVRRTLIYVEQSIKAALQSYAFAANDATTWATVTAAISRFLTELWQQGGLMGAKPSDAFTVQCGLGSTMTSQNILDGYMVVAVTVQMIHPAEFIELTFTQTMAG</sequence>
<dbReference type="InterPro" id="IPR020287">
    <property type="entry name" value="Tail_sheath_C"/>
</dbReference>
<dbReference type="InterPro" id="IPR052042">
    <property type="entry name" value="Tail_sheath_structural"/>
</dbReference>
<evidence type="ECO:0000313" key="4">
    <source>
        <dbReference type="Proteomes" id="UP000318055"/>
    </source>
</evidence>
<evidence type="ECO:0000256" key="1">
    <source>
        <dbReference type="ARBA" id="ARBA00008005"/>
    </source>
</evidence>
<feature type="domain" description="Tail sheath protein C-terminal" evidence="2">
    <location>
        <begin position="497"/>
        <end position="601"/>
    </location>
</feature>
<accession>A0A518RE90</accession>
<name>A0A518RE90_9SPHN</name>
<dbReference type="PANTHER" id="PTHR35861:SF1">
    <property type="entry name" value="PHAGE TAIL SHEATH PROTEIN"/>
    <property type="match status" value="1"/>
</dbReference>
<dbReference type="OrthoDB" id="9767864at2"/>
<evidence type="ECO:0000313" key="3">
    <source>
        <dbReference type="EMBL" id="QDX25749.1"/>
    </source>
</evidence>
<keyword evidence="4" id="KW-1185">Reference proteome</keyword>